<proteinExistence type="predicted"/>
<feature type="compositionally biased region" description="Low complexity" evidence="1">
    <location>
        <begin position="77"/>
        <end position="117"/>
    </location>
</feature>
<organism evidence="2 3">
    <name type="scientific">Lentinula edodes</name>
    <name type="common">Shiitake mushroom</name>
    <name type="synonym">Lentinus edodes</name>
    <dbReference type="NCBI Taxonomy" id="5353"/>
    <lineage>
        <taxon>Eukaryota</taxon>
        <taxon>Fungi</taxon>
        <taxon>Dikarya</taxon>
        <taxon>Basidiomycota</taxon>
        <taxon>Agaricomycotina</taxon>
        <taxon>Agaricomycetes</taxon>
        <taxon>Agaricomycetidae</taxon>
        <taxon>Agaricales</taxon>
        <taxon>Marasmiineae</taxon>
        <taxon>Omphalotaceae</taxon>
        <taxon>Lentinula</taxon>
    </lineage>
</organism>
<dbReference type="Proteomes" id="UP000188533">
    <property type="component" value="Unassembled WGS sequence"/>
</dbReference>
<dbReference type="AlphaFoldDB" id="A0A1Q3ENB1"/>
<evidence type="ECO:0000313" key="3">
    <source>
        <dbReference type="Proteomes" id="UP000188533"/>
    </source>
</evidence>
<evidence type="ECO:0000313" key="2">
    <source>
        <dbReference type="EMBL" id="GAW08698.1"/>
    </source>
</evidence>
<feature type="compositionally biased region" description="Basic and acidic residues" evidence="1">
    <location>
        <begin position="19"/>
        <end position="30"/>
    </location>
</feature>
<feature type="compositionally biased region" description="Polar residues" evidence="1">
    <location>
        <begin position="56"/>
        <end position="68"/>
    </location>
</feature>
<feature type="region of interest" description="Disordered" evidence="1">
    <location>
        <begin position="1"/>
        <end position="117"/>
    </location>
</feature>
<gene>
    <name evidence="2" type="ORF">LENED_010775</name>
</gene>
<accession>A0A1Q3ENB1</accession>
<evidence type="ECO:0000256" key="1">
    <source>
        <dbReference type="SAM" id="MobiDB-lite"/>
    </source>
</evidence>
<protein>
    <submittedName>
        <fullName evidence="2">Uncharacterized protein</fullName>
    </submittedName>
</protein>
<comment type="caution">
    <text evidence="2">The sequence shown here is derived from an EMBL/GenBank/DDBJ whole genome shotgun (WGS) entry which is preliminary data.</text>
</comment>
<reference evidence="2 3" key="1">
    <citation type="submission" date="2016-08" db="EMBL/GenBank/DDBJ databases">
        <authorList>
            <consortium name="Lentinula edodes genome sequencing consortium"/>
            <person name="Sakamoto Y."/>
            <person name="Nakade K."/>
            <person name="Sato S."/>
            <person name="Yoshida Y."/>
            <person name="Miyazaki K."/>
            <person name="Natsume S."/>
            <person name="Konno N."/>
        </authorList>
    </citation>
    <scope>NUCLEOTIDE SEQUENCE [LARGE SCALE GENOMIC DNA]</scope>
    <source>
        <strain evidence="2 3">NBRC 111202</strain>
    </source>
</reference>
<sequence length="117" mass="11887">MEMRLPALFSISTNTVDVDLDRSSDSDSSRTMDSYDSVPQSPDAGEDDPMPLAPLNPQTCAPNGTPGSTGPLPYSITTSASDPTSADPTSADSTSADSTSTDSTSADSTSADSTSTV</sequence>
<reference evidence="2 3" key="2">
    <citation type="submission" date="2017-02" db="EMBL/GenBank/DDBJ databases">
        <title>A genome survey and senescence transcriptome analysis in Lentinula edodes.</title>
        <authorList>
            <person name="Sakamoto Y."/>
            <person name="Nakade K."/>
            <person name="Sato S."/>
            <person name="Yoshida Y."/>
            <person name="Miyazaki K."/>
            <person name="Natsume S."/>
            <person name="Konno N."/>
        </authorList>
    </citation>
    <scope>NUCLEOTIDE SEQUENCE [LARGE SCALE GENOMIC DNA]</scope>
    <source>
        <strain evidence="2 3">NBRC 111202</strain>
    </source>
</reference>
<dbReference type="EMBL" id="BDGU01000694">
    <property type="protein sequence ID" value="GAW08698.1"/>
    <property type="molecule type" value="Genomic_DNA"/>
</dbReference>
<keyword evidence="3" id="KW-1185">Reference proteome</keyword>
<name>A0A1Q3ENB1_LENED</name>